<proteinExistence type="predicted"/>
<reference evidence="1" key="1">
    <citation type="submission" date="2018-05" db="EMBL/GenBank/DDBJ databases">
        <authorList>
            <person name="Lanie J.A."/>
            <person name="Ng W.-L."/>
            <person name="Kazmierczak K.M."/>
            <person name="Andrzejewski T.M."/>
            <person name="Davidsen T.M."/>
            <person name="Wayne K.J."/>
            <person name="Tettelin H."/>
            <person name="Glass J.I."/>
            <person name="Rusch D."/>
            <person name="Podicherti R."/>
            <person name="Tsui H.-C.T."/>
            <person name="Winkler M.E."/>
        </authorList>
    </citation>
    <scope>NUCLEOTIDE SEQUENCE</scope>
</reference>
<name>A0A382DF74_9ZZZZ</name>
<evidence type="ECO:0000313" key="1">
    <source>
        <dbReference type="EMBL" id="SVB36915.1"/>
    </source>
</evidence>
<dbReference type="EMBL" id="UINC01039033">
    <property type="protein sequence ID" value="SVB36915.1"/>
    <property type="molecule type" value="Genomic_DNA"/>
</dbReference>
<gene>
    <name evidence="1" type="ORF">METZ01_LOCUS189769</name>
</gene>
<protein>
    <submittedName>
        <fullName evidence="1">Uncharacterized protein</fullName>
    </submittedName>
</protein>
<dbReference type="AlphaFoldDB" id="A0A382DF74"/>
<accession>A0A382DF74</accession>
<sequence length="98" mass="11307">MPGIIAIGDFDRTQNEFYLKYSAKSLDECIIRFNDDVGNGGWVSARGRMLRALMEIFLESGLDCSDFIMKIHSDEKEYDRMSVSKRIRIEGDKIVQIH</sequence>
<organism evidence="1">
    <name type="scientific">marine metagenome</name>
    <dbReference type="NCBI Taxonomy" id="408172"/>
    <lineage>
        <taxon>unclassified sequences</taxon>
        <taxon>metagenomes</taxon>
        <taxon>ecological metagenomes</taxon>
    </lineage>
</organism>